<evidence type="ECO:0000259" key="3">
    <source>
        <dbReference type="Pfam" id="PF00881"/>
    </source>
</evidence>
<dbReference type="PANTHER" id="PTHR43673:SF10">
    <property type="entry name" value="NADH DEHYDROGENASE_NAD(P)H NITROREDUCTASE XCC3605-RELATED"/>
    <property type="match status" value="1"/>
</dbReference>
<dbReference type="EMBL" id="VOTZ01000015">
    <property type="protein sequence ID" value="MCQ1538881.1"/>
    <property type="molecule type" value="Genomic_DNA"/>
</dbReference>
<dbReference type="Pfam" id="PF00881">
    <property type="entry name" value="Nitroreductase"/>
    <property type="match status" value="1"/>
</dbReference>
<dbReference type="RefSeq" id="WP_255332835.1">
    <property type="nucleotide sequence ID" value="NZ_VOTZ01000015.1"/>
</dbReference>
<gene>
    <name evidence="4" type="ORF">FTO68_07790</name>
</gene>
<dbReference type="GO" id="GO:0016491">
    <property type="term" value="F:oxidoreductase activity"/>
    <property type="evidence" value="ECO:0007669"/>
    <property type="project" value="UniProtKB-KW"/>
</dbReference>
<name>A0ABD4TJD6_9EURY</name>
<comment type="similarity">
    <text evidence="1">Belongs to the nitroreductase family.</text>
</comment>
<evidence type="ECO:0000313" key="5">
    <source>
        <dbReference type="Proteomes" id="UP001524383"/>
    </source>
</evidence>
<dbReference type="Proteomes" id="UP001524383">
    <property type="component" value="Unassembled WGS sequence"/>
</dbReference>
<dbReference type="AlphaFoldDB" id="A0ABD4TJD6"/>
<comment type="caution">
    <text evidence="4">The sequence shown here is derived from an EMBL/GenBank/DDBJ whole genome shotgun (WGS) entry which is preliminary data.</text>
</comment>
<evidence type="ECO:0000313" key="4">
    <source>
        <dbReference type="EMBL" id="MCQ1538881.1"/>
    </source>
</evidence>
<feature type="domain" description="Nitroreductase" evidence="3">
    <location>
        <begin position="12"/>
        <end position="153"/>
    </location>
</feature>
<accession>A0ABD4TJD6</accession>
<dbReference type="InterPro" id="IPR023312">
    <property type="entry name" value="Put_nitroreductase_C_bac"/>
</dbReference>
<protein>
    <submittedName>
        <fullName evidence="4">Nitroreductase family protein</fullName>
    </submittedName>
</protein>
<dbReference type="InterPro" id="IPR029479">
    <property type="entry name" value="Nitroreductase"/>
</dbReference>
<dbReference type="CDD" id="cd02062">
    <property type="entry name" value="Nitro_FMN_reductase"/>
    <property type="match status" value="1"/>
</dbReference>
<dbReference type="Gene3D" id="2.20.180.10">
    <property type="entry name" value="putative fmn-dependent nitroreductase like domains"/>
    <property type="match status" value="1"/>
</dbReference>
<dbReference type="InterPro" id="IPR000415">
    <property type="entry name" value="Nitroreductase-like"/>
</dbReference>
<evidence type="ECO:0000256" key="1">
    <source>
        <dbReference type="ARBA" id="ARBA00007118"/>
    </source>
</evidence>
<dbReference type="SUPFAM" id="SSF55469">
    <property type="entry name" value="FMN-dependent nitroreductase-like"/>
    <property type="match status" value="1"/>
</dbReference>
<sequence>MDNCIQTLTRKSRSTRRFKEYKTISEDLIVGLIEIARLCPSARNRQPLKYIISVNPEETARIRYALLWALDLPDWDGPSVGERPPAYITIVAPENCSPDPALDLGIAAQTILLAAAEQGISGCMFGSIKREELKLILPVPEGYAILLVIALGYSDEEIRLEPLSEDGDTRYWRTSEGIHHVPKRSLKDCIIQRQ</sequence>
<dbReference type="PANTHER" id="PTHR43673">
    <property type="entry name" value="NAD(P)H NITROREDUCTASE YDGI-RELATED"/>
    <property type="match status" value="1"/>
</dbReference>
<dbReference type="Gene3D" id="3.40.109.10">
    <property type="entry name" value="NADH Oxidase"/>
    <property type="match status" value="1"/>
</dbReference>
<evidence type="ECO:0000256" key="2">
    <source>
        <dbReference type="ARBA" id="ARBA00023002"/>
    </source>
</evidence>
<keyword evidence="5" id="KW-1185">Reference proteome</keyword>
<reference evidence="4 5" key="1">
    <citation type="submission" date="2019-08" db="EMBL/GenBank/DDBJ databases">
        <authorList>
            <person name="Chen S.-C."/>
            <person name="Lai M.-C."/>
            <person name="You Y.-T."/>
        </authorList>
    </citation>
    <scope>NUCLEOTIDE SEQUENCE [LARGE SCALE GENOMIC DNA]</scope>
    <source>
        <strain evidence="4 5">P2F9704a</strain>
    </source>
</reference>
<organism evidence="4 5">
    <name type="scientific">Methanocalculus taiwanensis</name>
    <dbReference type="NCBI Taxonomy" id="106207"/>
    <lineage>
        <taxon>Archaea</taxon>
        <taxon>Methanobacteriati</taxon>
        <taxon>Methanobacteriota</taxon>
        <taxon>Stenosarchaea group</taxon>
        <taxon>Methanomicrobia</taxon>
        <taxon>Methanomicrobiales</taxon>
        <taxon>Methanocalculaceae</taxon>
        <taxon>Methanocalculus</taxon>
    </lineage>
</organism>
<proteinExistence type="inferred from homology"/>
<keyword evidence="2" id="KW-0560">Oxidoreductase</keyword>